<evidence type="ECO:0000313" key="1">
    <source>
        <dbReference type="EMBL" id="KAG7524072.1"/>
    </source>
</evidence>
<keyword evidence="2" id="KW-1185">Reference proteome</keyword>
<evidence type="ECO:0000313" key="2">
    <source>
        <dbReference type="Proteomes" id="UP000693946"/>
    </source>
</evidence>
<name>A0AAV6T415_SOLSE</name>
<accession>A0AAV6T415</accession>
<proteinExistence type="predicted"/>
<gene>
    <name evidence="1" type="ORF">JOB18_006592</name>
</gene>
<sequence>MSEPEMVTRNSLVIVLQSKVPPSLKSASQAPQVVFIGLCSLERLLASVSLQTRRKLNAGGKKDAAAEINEKNRSL</sequence>
<dbReference type="EMBL" id="JAGKHQ010000001">
    <property type="protein sequence ID" value="KAG7524072.1"/>
    <property type="molecule type" value="Genomic_DNA"/>
</dbReference>
<protein>
    <submittedName>
        <fullName evidence="1">Uncharacterized protein</fullName>
    </submittedName>
</protein>
<dbReference type="AlphaFoldDB" id="A0AAV6T415"/>
<dbReference type="Proteomes" id="UP000693946">
    <property type="component" value="Linkage Group LG1"/>
</dbReference>
<comment type="caution">
    <text evidence="1">The sequence shown here is derived from an EMBL/GenBank/DDBJ whole genome shotgun (WGS) entry which is preliminary data.</text>
</comment>
<reference evidence="1 2" key="1">
    <citation type="journal article" date="2021" name="Sci. Rep.">
        <title>Chromosome anchoring in Senegalese sole (Solea senegalensis) reveals sex-associated markers and genome rearrangements in flatfish.</title>
        <authorList>
            <person name="Guerrero-Cozar I."/>
            <person name="Gomez-Garrido J."/>
            <person name="Berbel C."/>
            <person name="Martinez-Blanch J.F."/>
            <person name="Alioto T."/>
            <person name="Claros M.G."/>
            <person name="Gagnaire P.A."/>
            <person name="Manchado M."/>
        </authorList>
    </citation>
    <scope>NUCLEOTIDE SEQUENCE [LARGE SCALE GENOMIC DNA]</scope>
    <source>
        <strain evidence="1">Sse05_10M</strain>
    </source>
</reference>
<organism evidence="1 2">
    <name type="scientific">Solea senegalensis</name>
    <name type="common">Senegalese sole</name>
    <dbReference type="NCBI Taxonomy" id="28829"/>
    <lineage>
        <taxon>Eukaryota</taxon>
        <taxon>Metazoa</taxon>
        <taxon>Chordata</taxon>
        <taxon>Craniata</taxon>
        <taxon>Vertebrata</taxon>
        <taxon>Euteleostomi</taxon>
        <taxon>Actinopterygii</taxon>
        <taxon>Neopterygii</taxon>
        <taxon>Teleostei</taxon>
        <taxon>Neoteleostei</taxon>
        <taxon>Acanthomorphata</taxon>
        <taxon>Carangaria</taxon>
        <taxon>Pleuronectiformes</taxon>
        <taxon>Pleuronectoidei</taxon>
        <taxon>Soleidae</taxon>
        <taxon>Solea</taxon>
    </lineage>
</organism>